<dbReference type="InterPro" id="IPR028082">
    <property type="entry name" value="Peripla_BP_I"/>
</dbReference>
<comment type="caution">
    <text evidence="6">The sequence shown here is derived from an EMBL/GenBank/DDBJ whole genome shotgun (WGS) entry which is preliminary data.</text>
</comment>
<feature type="chain" id="PRO_5016950726" evidence="4">
    <location>
        <begin position="25"/>
        <end position="312"/>
    </location>
</feature>
<dbReference type="AlphaFoldDB" id="A0A366IXA5"/>
<accession>A0A366IXA5</accession>
<keyword evidence="3 4" id="KW-0732">Signal</keyword>
<evidence type="ECO:0000313" key="6">
    <source>
        <dbReference type="EMBL" id="RBP79446.1"/>
    </source>
</evidence>
<feature type="signal peptide" evidence="4">
    <location>
        <begin position="1"/>
        <end position="24"/>
    </location>
</feature>
<evidence type="ECO:0000256" key="1">
    <source>
        <dbReference type="ARBA" id="ARBA00004196"/>
    </source>
</evidence>
<dbReference type="Pfam" id="PF13407">
    <property type="entry name" value="Peripla_BP_4"/>
    <property type="match status" value="1"/>
</dbReference>
<comment type="subcellular location">
    <subcellularLocation>
        <location evidence="1">Cell envelope</location>
    </subcellularLocation>
</comment>
<dbReference type="RefSeq" id="WP_113918043.1">
    <property type="nucleotide sequence ID" value="NZ_QNSE01000014.1"/>
</dbReference>
<gene>
    <name evidence="6" type="ORF">DFP80_11435</name>
</gene>
<dbReference type="OrthoDB" id="4827464at2"/>
<name>A0A366IXA5_9GAMM</name>
<dbReference type="GO" id="GO:0030313">
    <property type="term" value="C:cell envelope"/>
    <property type="evidence" value="ECO:0007669"/>
    <property type="project" value="UniProtKB-SubCell"/>
</dbReference>
<evidence type="ECO:0000256" key="4">
    <source>
        <dbReference type="SAM" id="SignalP"/>
    </source>
</evidence>
<organism evidence="6 7">
    <name type="scientific">Marinomonas rhizomae</name>
    <dbReference type="NCBI Taxonomy" id="491948"/>
    <lineage>
        <taxon>Bacteria</taxon>
        <taxon>Pseudomonadati</taxon>
        <taxon>Pseudomonadota</taxon>
        <taxon>Gammaproteobacteria</taxon>
        <taxon>Oceanospirillales</taxon>
        <taxon>Oceanospirillaceae</taxon>
        <taxon>Marinomonas</taxon>
    </lineage>
</organism>
<proteinExistence type="inferred from homology"/>
<dbReference type="GO" id="GO:0030246">
    <property type="term" value="F:carbohydrate binding"/>
    <property type="evidence" value="ECO:0007669"/>
    <property type="project" value="UniProtKB-ARBA"/>
</dbReference>
<dbReference type="Proteomes" id="UP000252792">
    <property type="component" value="Unassembled WGS sequence"/>
</dbReference>
<evidence type="ECO:0000256" key="2">
    <source>
        <dbReference type="ARBA" id="ARBA00007639"/>
    </source>
</evidence>
<dbReference type="InterPro" id="IPR025997">
    <property type="entry name" value="SBP_2_dom"/>
</dbReference>
<comment type="similarity">
    <text evidence="2">Belongs to the bacterial solute-binding protein 2 family.</text>
</comment>
<reference evidence="6 7" key="1">
    <citation type="submission" date="2018-06" db="EMBL/GenBank/DDBJ databases">
        <title>Genomic Encyclopedia of Type Strains, Phase III (KMG-III): the genomes of soil and plant-associated and newly described type strains.</title>
        <authorList>
            <person name="Whitman W."/>
        </authorList>
    </citation>
    <scope>NUCLEOTIDE SEQUENCE [LARGE SCALE GENOMIC DNA]</scope>
    <source>
        <strain evidence="6 7">CECT 7377</strain>
    </source>
</reference>
<dbReference type="CDD" id="cd06301">
    <property type="entry name" value="PBP1_rhizopine_binding-like"/>
    <property type="match status" value="1"/>
</dbReference>
<evidence type="ECO:0000313" key="7">
    <source>
        <dbReference type="Proteomes" id="UP000252792"/>
    </source>
</evidence>
<keyword evidence="7" id="KW-1185">Reference proteome</keyword>
<dbReference type="SUPFAM" id="SSF53822">
    <property type="entry name" value="Periplasmic binding protein-like I"/>
    <property type="match status" value="1"/>
</dbReference>
<sequence length="312" mass="33608">MSTFKALTLSTSLIAASFALPAQAANIGVTMTSFDNPFLNILINGMKSADQSNDDISLQFEDANMDIGRQLNQVQSFIASGVDAIIVNAVDGDSTMAITQMTDEAGIPLVYVNHPPIDIDQLPDTASFIGSNELDSGTLQTEEVCRLLNGKGNALVIIGPLENHSALTRTKDVEEVLSRPECSGIKILDKQVANWSRTQAYNLMTNWITSGIEFNTVIANNDEMAIGAIQAIKASNLNINDIIIAGIDATSDGLAAMKSGELNITVFQNAKKQGQVSVETAYKMAQGETVERNLWIPFELVTQQNVSQYSSK</sequence>
<feature type="domain" description="Periplasmic binding protein" evidence="5">
    <location>
        <begin position="27"/>
        <end position="288"/>
    </location>
</feature>
<dbReference type="PANTHER" id="PTHR46847:SF1">
    <property type="entry name" value="D-ALLOSE-BINDING PERIPLASMIC PROTEIN-RELATED"/>
    <property type="match status" value="1"/>
</dbReference>
<evidence type="ECO:0000259" key="5">
    <source>
        <dbReference type="Pfam" id="PF13407"/>
    </source>
</evidence>
<dbReference type="Gene3D" id="3.40.50.2300">
    <property type="match status" value="2"/>
</dbReference>
<dbReference type="GO" id="GO:0055085">
    <property type="term" value="P:transmembrane transport"/>
    <property type="evidence" value="ECO:0007669"/>
    <property type="project" value="UniProtKB-ARBA"/>
</dbReference>
<evidence type="ECO:0000256" key="3">
    <source>
        <dbReference type="ARBA" id="ARBA00022729"/>
    </source>
</evidence>
<dbReference type="EMBL" id="QNSE01000014">
    <property type="protein sequence ID" value="RBP79446.1"/>
    <property type="molecule type" value="Genomic_DNA"/>
</dbReference>
<protein>
    <submittedName>
        <fullName evidence="6">Monosaccharide ABC transporter substrate-binding protein (CUT2 family)</fullName>
    </submittedName>
</protein>
<dbReference type="PANTHER" id="PTHR46847">
    <property type="entry name" value="D-ALLOSE-BINDING PERIPLASMIC PROTEIN-RELATED"/>
    <property type="match status" value="1"/>
</dbReference>